<dbReference type="RefSeq" id="WP_343862517.1">
    <property type="nucleotide sequence ID" value="NZ_BAAAFD010000018.1"/>
</dbReference>
<evidence type="ECO:0000256" key="4">
    <source>
        <dbReference type="ARBA" id="ARBA00023136"/>
    </source>
</evidence>
<gene>
    <name evidence="6" type="ORF">GCM10009114_36010</name>
</gene>
<dbReference type="Pfam" id="PF01124">
    <property type="entry name" value="MAPEG"/>
    <property type="match status" value="1"/>
</dbReference>
<comment type="subcellular location">
    <subcellularLocation>
        <location evidence="1">Membrane</location>
    </subcellularLocation>
</comment>
<dbReference type="SUPFAM" id="SSF161084">
    <property type="entry name" value="MAPEG domain-like"/>
    <property type="match status" value="1"/>
</dbReference>
<dbReference type="InterPro" id="IPR001129">
    <property type="entry name" value="Membr-assoc_MAPEG"/>
</dbReference>
<dbReference type="InterPro" id="IPR023352">
    <property type="entry name" value="MAPEG-like_dom_sf"/>
</dbReference>
<feature type="transmembrane region" description="Helical" evidence="5">
    <location>
        <begin position="75"/>
        <end position="94"/>
    </location>
</feature>
<dbReference type="EMBL" id="BAAAFD010000018">
    <property type="protein sequence ID" value="GAA0860098.1"/>
    <property type="molecule type" value="Genomic_DNA"/>
</dbReference>
<dbReference type="Gene3D" id="1.20.120.550">
    <property type="entry name" value="Membrane associated eicosanoid/glutathione metabolism-like domain"/>
    <property type="match status" value="1"/>
</dbReference>
<feature type="transmembrane region" description="Helical" evidence="5">
    <location>
        <begin position="106"/>
        <end position="127"/>
    </location>
</feature>
<dbReference type="Proteomes" id="UP001500359">
    <property type="component" value="Unassembled WGS sequence"/>
</dbReference>
<dbReference type="PANTHER" id="PTHR35814:SF1">
    <property type="entry name" value="GLUTATHIONE S-TRANSFERASE-RELATED"/>
    <property type="match status" value="1"/>
</dbReference>
<name>A0ABP3X320_9ALTE</name>
<feature type="transmembrane region" description="Helical" evidence="5">
    <location>
        <begin position="6"/>
        <end position="25"/>
    </location>
</feature>
<evidence type="ECO:0000313" key="6">
    <source>
        <dbReference type="EMBL" id="GAA0860098.1"/>
    </source>
</evidence>
<evidence type="ECO:0000256" key="3">
    <source>
        <dbReference type="ARBA" id="ARBA00022989"/>
    </source>
</evidence>
<proteinExistence type="predicted"/>
<keyword evidence="3 5" id="KW-1133">Transmembrane helix</keyword>
<evidence type="ECO:0000256" key="5">
    <source>
        <dbReference type="SAM" id="Phobius"/>
    </source>
</evidence>
<evidence type="ECO:0000256" key="2">
    <source>
        <dbReference type="ARBA" id="ARBA00022692"/>
    </source>
</evidence>
<keyword evidence="7" id="KW-1185">Reference proteome</keyword>
<sequence>MTSPITAFYAGLLGITFLYLSILVINQRRAKQVSLGDGGDPHFLGYIRAHANFAEYTPLTLILMLIAELNHTNHITLHVIGIMLLMGRLIHAYGLRHHVGVSWQRLWGTLLTFIALFVVSVINLLILY</sequence>
<reference evidence="7" key="1">
    <citation type="journal article" date="2019" name="Int. J. Syst. Evol. Microbiol.">
        <title>The Global Catalogue of Microorganisms (GCM) 10K type strain sequencing project: providing services to taxonomists for standard genome sequencing and annotation.</title>
        <authorList>
            <consortium name="The Broad Institute Genomics Platform"/>
            <consortium name="The Broad Institute Genome Sequencing Center for Infectious Disease"/>
            <person name="Wu L."/>
            <person name="Ma J."/>
        </authorList>
    </citation>
    <scope>NUCLEOTIDE SEQUENCE [LARGE SCALE GENOMIC DNA]</scope>
    <source>
        <strain evidence="7">JCM 15896</strain>
    </source>
</reference>
<keyword evidence="4 5" id="KW-0472">Membrane</keyword>
<evidence type="ECO:0000256" key="1">
    <source>
        <dbReference type="ARBA" id="ARBA00004370"/>
    </source>
</evidence>
<organism evidence="6 7">
    <name type="scientific">Aliiglaciecola litoralis</name>
    <dbReference type="NCBI Taxonomy" id="582857"/>
    <lineage>
        <taxon>Bacteria</taxon>
        <taxon>Pseudomonadati</taxon>
        <taxon>Pseudomonadota</taxon>
        <taxon>Gammaproteobacteria</taxon>
        <taxon>Alteromonadales</taxon>
        <taxon>Alteromonadaceae</taxon>
        <taxon>Aliiglaciecola</taxon>
    </lineage>
</organism>
<accession>A0ABP3X320</accession>
<keyword evidence="2 5" id="KW-0812">Transmembrane</keyword>
<dbReference type="PANTHER" id="PTHR35814">
    <property type="match status" value="1"/>
</dbReference>
<comment type="caution">
    <text evidence="6">The sequence shown here is derived from an EMBL/GenBank/DDBJ whole genome shotgun (WGS) entry which is preliminary data.</text>
</comment>
<evidence type="ECO:0000313" key="7">
    <source>
        <dbReference type="Proteomes" id="UP001500359"/>
    </source>
</evidence>
<protein>
    <submittedName>
        <fullName evidence="6">MAPEG family protein</fullName>
    </submittedName>
</protein>